<comment type="caution">
    <text evidence="2">The sequence shown here is derived from an EMBL/GenBank/DDBJ whole genome shotgun (WGS) entry which is preliminary data.</text>
</comment>
<dbReference type="AlphaFoldDB" id="A0AAD7G9H4"/>
<protein>
    <recommendedName>
        <fullName evidence="4">Secreted protein</fullName>
    </recommendedName>
</protein>
<reference evidence="2" key="1">
    <citation type="submission" date="2023-03" db="EMBL/GenBank/DDBJ databases">
        <title>Massive genome expansion in bonnet fungi (Mycena s.s.) driven by repeated elements and novel gene families across ecological guilds.</title>
        <authorList>
            <consortium name="Lawrence Berkeley National Laboratory"/>
            <person name="Harder C.B."/>
            <person name="Miyauchi S."/>
            <person name="Viragh M."/>
            <person name="Kuo A."/>
            <person name="Thoen E."/>
            <person name="Andreopoulos B."/>
            <person name="Lu D."/>
            <person name="Skrede I."/>
            <person name="Drula E."/>
            <person name="Henrissat B."/>
            <person name="Morin E."/>
            <person name="Kohler A."/>
            <person name="Barry K."/>
            <person name="LaButti K."/>
            <person name="Morin E."/>
            <person name="Salamov A."/>
            <person name="Lipzen A."/>
            <person name="Mereny Z."/>
            <person name="Hegedus B."/>
            <person name="Baldrian P."/>
            <person name="Stursova M."/>
            <person name="Weitz H."/>
            <person name="Taylor A."/>
            <person name="Grigoriev I.V."/>
            <person name="Nagy L.G."/>
            <person name="Martin F."/>
            <person name="Kauserud H."/>
        </authorList>
    </citation>
    <scope>NUCLEOTIDE SEQUENCE</scope>
    <source>
        <strain evidence="2">CBHHK067</strain>
    </source>
</reference>
<feature type="signal peptide" evidence="1">
    <location>
        <begin position="1"/>
        <end position="18"/>
    </location>
</feature>
<keyword evidence="3" id="KW-1185">Reference proteome</keyword>
<gene>
    <name evidence="2" type="ORF">B0H17DRAFT_1208488</name>
</gene>
<organism evidence="2 3">
    <name type="scientific">Mycena rosella</name>
    <name type="common">Pink bonnet</name>
    <name type="synonym">Agaricus rosellus</name>
    <dbReference type="NCBI Taxonomy" id="1033263"/>
    <lineage>
        <taxon>Eukaryota</taxon>
        <taxon>Fungi</taxon>
        <taxon>Dikarya</taxon>
        <taxon>Basidiomycota</taxon>
        <taxon>Agaricomycotina</taxon>
        <taxon>Agaricomycetes</taxon>
        <taxon>Agaricomycetidae</taxon>
        <taxon>Agaricales</taxon>
        <taxon>Marasmiineae</taxon>
        <taxon>Mycenaceae</taxon>
        <taxon>Mycena</taxon>
    </lineage>
</organism>
<evidence type="ECO:0000313" key="2">
    <source>
        <dbReference type="EMBL" id="KAJ7672904.1"/>
    </source>
</evidence>
<evidence type="ECO:0000256" key="1">
    <source>
        <dbReference type="SAM" id="SignalP"/>
    </source>
</evidence>
<sequence length="107" mass="10758">MVRLLFFLFSLSSYSSSGLRPLAYAPVGAPPIHIKLRLLFGGGTATATTVCPTCFSAGSIVNADEAGGFFPVLSSIIVGAGASSSIAALATDKNSTSVTTPTTSTTP</sequence>
<name>A0AAD7G9H4_MYCRO</name>
<keyword evidence="1" id="KW-0732">Signal</keyword>
<proteinExistence type="predicted"/>
<evidence type="ECO:0000313" key="3">
    <source>
        <dbReference type="Proteomes" id="UP001221757"/>
    </source>
</evidence>
<evidence type="ECO:0008006" key="4">
    <source>
        <dbReference type="Google" id="ProtNLM"/>
    </source>
</evidence>
<dbReference type="Proteomes" id="UP001221757">
    <property type="component" value="Unassembled WGS sequence"/>
</dbReference>
<dbReference type="EMBL" id="JARKIE010000164">
    <property type="protein sequence ID" value="KAJ7672904.1"/>
    <property type="molecule type" value="Genomic_DNA"/>
</dbReference>
<feature type="chain" id="PRO_5042181613" description="Secreted protein" evidence="1">
    <location>
        <begin position="19"/>
        <end position="107"/>
    </location>
</feature>
<accession>A0AAD7G9H4</accession>